<protein>
    <recommendedName>
        <fullName evidence="1">Endonuclease/exonuclease/phosphatase domain-containing protein</fullName>
    </recommendedName>
</protein>
<sequence length="445" mass="51768">MFFGFWNIRGIRDPIKRAEIRRFAAVNKLCFIGLIETKVPEELFDSISSTLNRGWSWLANYDCAPRGRIWVGWKPDFVEFNPISVSDQVLHGCLKWIPSGVSCYISTVYGEHSFVRRRPLWDDLQHYNEIFQDVAWVVAGDFNAIKDQSDRVGGTTTWIPYFDEFAQCLVQTELTDLRFVGLRYTWSTSAGAARNMRKIDRVLVNNKWNVDFSFSEAAFLSPGISDHTPMVVRVLHPPRRSKPFKFFEFWEKHPDFKSLVQDVWSTSVTGVPMYKLVSKLKMLKARLKLLNQEAFSEVSLRTAEARQALSAIQSDLQDDPANLDLTERERSCRRAFVELRSHEESFYRQKSRIRWLKEGDRNSKFFHHSVKRRQLANRILSVKDPSGTVITDPTVVPQVFIRFFSSLLSPHEALSKPSSEEVKRVIRRLLDPDQIRILSEPVRMR</sequence>
<name>A0ABD3K0R9_EUCGL</name>
<feature type="domain" description="Endonuclease/exonuclease/phosphatase" evidence="1">
    <location>
        <begin position="6"/>
        <end position="227"/>
    </location>
</feature>
<dbReference type="Pfam" id="PF03372">
    <property type="entry name" value="Exo_endo_phos"/>
    <property type="match status" value="1"/>
</dbReference>
<evidence type="ECO:0000313" key="2">
    <source>
        <dbReference type="EMBL" id="KAL3731676.1"/>
    </source>
</evidence>
<comment type="caution">
    <text evidence="2">The sequence shown here is derived from an EMBL/GenBank/DDBJ whole genome shotgun (WGS) entry which is preliminary data.</text>
</comment>
<gene>
    <name evidence="2" type="ORF">ACJRO7_028540</name>
</gene>
<proteinExistence type="predicted"/>
<dbReference type="InterPro" id="IPR005135">
    <property type="entry name" value="Endo/exonuclease/phosphatase"/>
</dbReference>
<reference evidence="2 3" key="1">
    <citation type="submission" date="2024-11" db="EMBL/GenBank/DDBJ databases">
        <title>Chromosome-level genome assembly of Eucalyptus globulus Labill. provides insights into its genome evolution.</title>
        <authorList>
            <person name="Li X."/>
        </authorList>
    </citation>
    <scope>NUCLEOTIDE SEQUENCE [LARGE SCALE GENOMIC DNA]</scope>
    <source>
        <strain evidence="2">CL2024</strain>
        <tissue evidence="2">Fresh tender leaves</tissue>
    </source>
</reference>
<dbReference type="PANTHER" id="PTHR33710:SF71">
    <property type="entry name" value="ENDONUCLEASE_EXONUCLEASE_PHOSPHATASE DOMAIN-CONTAINING PROTEIN"/>
    <property type="match status" value="1"/>
</dbReference>
<dbReference type="PANTHER" id="PTHR33710">
    <property type="entry name" value="BNAC02G09200D PROTEIN"/>
    <property type="match status" value="1"/>
</dbReference>
<evidence type="ECO:0000313" key="3">
    <source>
        <dbReference type="Proteomes" id="UP001634007"/>
    </source>
</evidence>
<dbReference type="EMBL" id="JBJKBG010000007">
    <property type="protein sequence ID" value="KAL3731676.1"/>
    <property type="molecule type" value="Genomic_DNA"/>
</dbReference>
<organism evidence="2 3">
    <name type="scientific">Eucalyptus globulus</name>
    <name type="common">Tasmanian blue gum</name>
    <dbReference type="NCBI Taxonomy" id="34317"/>
    <lineage>
        <taxon>Eukaryota</taxon>
        <taxon>Viridiplantae</taxon>
        <taxon>Streptophyta</taxon>
        <taxon>Embryophyta</taxon>
        <taxon>Tracheophyta</taxon>
        <taxon>Spermatophyta</taxon>
        <taxon>Magnoliopsida</taxon>
        <taxon>eudicotyledons</taxon>
        <taxon>Gunneridae</taxon>
        <taxon>Pentapetalae</taxon>
        <taxon>rosids</taxon>
        <taxon>malvids</taxon>
        <taxon>Myrtales</taxon>
        <taxon>Myrtaceae</taxon>
        <taxon>Myrtoideae</taxon>
        <taxon>Eucalypteae</taxon>
        <taxon>Eucalyptus</taxon>
    </lineage>
</organism>
<dbReference type="Gene3D" id="3.60.10.10">
    <property type="entry name" value="Endonuclease/exonuclease/phosphatase"/>
    <property type="match status" value="1"/>
</dbReference>
<dbReference type="SUPFAM" id="SSF56219">
    <property type="entry name" value="DNase I-like"/>
    <property type="match status" value="1"/>
</dbReference>
<dbReference type="Proteomes" id="UP001634007">
    <property type="component" value="Unassembled WGS sequence"/>
</dbReference>
<evidence type="ECO:0000259" key="1">
    <source>
        <dbReference type="Pfam" id="PF03372"/>
    </source>
</evidence>
<accession>A0ABD3K0R9</accession>
<keyword evidence="3" id="KW-1185">Reference proteome</keyword>
<dbReference type="InterPro" id="IPR036691">
    <property type="entry name" value="Endo/exonu/phosph_ase_sf"/>
</dbReference>
<dbReference type="AlphaFoldDB" id="A0ABD3K0R9"/>